<dbReference type="PANTHER" id="PTHR37526:SF1">
    <property type="entry name" value="PROTEIN TUSB"/>
    <property type="match status" value="1"/>
</dbReference>
<evidence type="ECO:0000313" key="1">
    <source>
        <dbReference type="EMBL" id="AMX02483.1"/>
    </source>
</evidence>
<accession>A0A143HLB6</accession>
<protein>
    <submittedName>
        <fullName evidence="1">Sulfur relay protein DsrH</fullName>
    </submittedName>
    <submittedName>
        <fullName evidence="2">Sulfurtransferase complex subunit TusB</fullName>
    </submittedName>
</protein>
<dbReference type="RefSeq" id="WP_067153148.1">
    <property type="nucleotide sequence ID" value="NZ_CP014864.1"/>
</dbReference>
<keyword evidence="3" id="KW-1185">Reference proteome</keyword>
<dbReference type="PANTHER" id="PTHR37526">
    <property type="entry name" value="PROTEIN TUSB"/>
    <property type="match status" value="1"/>
</dbReference>
<dbReference type="Proteomes" id="UP000076077">
    <property type="component" value="Chromosome"/>
</dbReference>
<sequence>MTLHIVSKSPYGCNALTECLATFAEGDVLLLIEDGVYALTDHKWEAAPAGSVYCLRADAEARGIAIPEKVEGIDDTRWVELCTRHNPIVSWYK</sequence>
<dbReference type="Proteomes" id="UP001209730">
    <property type="component" value="Unassembled WGS sequence"/>
</dbReference>
<reference evidence="3" key="2">
    <citation type="submission" date="2016-03" db="EMBL/GenBank/DDBJ databases">
        <authorList>
            <person name="Lee Y.-S."/>
            <person name="Choi Y.-L."/>
        </authorList>
    </citation>
    <scope>NUCLEOTIDE SEQUENCE [LARGE SCALE GENOMIC DNA]</scope>
    <source>
        <strain evidence="3">DAU221</strain>
    </source>
</reference>
<dbReference type="AlphaFoldDB" id="A0A143HLB6"/>
<gene>
    <name evidence="2" type="primary">tusB</name>
    <name evidence="1" type="ORF">A3224_07685</name>
    <name evidence="2" type="ORF">OQJ68_02320</name>
</gene>
<dbReference type="SUPFAM" id="SSF75169">
    <property type="entry name" value="DsrEFH-like"/>
    <property type="match status" value="1"/>
</dbReference>
<dbReference type="EMBL" id="CP014864">
    <property type="protein sequence ID" value="AMX02483.1"/>
    <property type="molecule type" value="Genomic_DNA"/>
</dbReference>
<reference evidence="2" key="3">
    <citation type="submission" date="2022-11" db="EMBL/GenBank/DDBJ databases">
        <title>Chitin-degrading and fungicidal potential of chitinolytic bacterial strains from marine environment of the Pacific Ocean regions.</title>
        <authorList>
            <person name="Pentekhina I."/>
            <person name="Nedashkovskaya O."/>
            <person name="Seitkalieva A."/>
            <person name="Podvolotskaya A."/>
            <person name="Tekutyeva L."/>
            <person name="Balabanova L."/>
        </authorList>
    </citation>
    <scope>NUCLEOTIDE SEQUENCE</scope>
    <source>
        <strain evidence="2">KMM 6838</strain>
    </source>
</reference>
<dbReference type="Gene3D" id="3.40.1260.10">
    <property type="entry name" value="DsrEFH-like"/>
    <property type="match status" value="1"/>
</dbReference>
<dbReference type="STRING" id="252514.A3224_07685"/>
<dbReference type="KEGG" id="mthd:A3224_07685"/>
<evidence type="ECO:0000313" key="2">
    <source>
        <dbReference type="EMBL" id="MCX2800616.1"/>
    </source>
</evidence>
<organism evidence="1 3">
    <name type="scientific">Microbulbifer thermotolerans</name>
    <dbReference type="NCBI Taxonomy" id="252514"/>
    <lineage>
        <taxon>Bacteria</taxon>
        <taxon>Pseudomonadati</taxon>
        <taxon>Pseudomonadota</taxon>
        <taxon>Gammaproteobacteria</taxon>
        <taxon>Cellvibrionales</taxon>
        <taxon>Microbulbiferaceae</taxon>
        <taxon>Microbulbifer</taxon>
    </lineage>
</organism>
<proteinExistence type="predicted"/>
<dbReference type="NCBIfam" id="TIGR03011">
    <property type="entry name" value="sulf_tusB_dsrH"/>
    <property type="match status" value="1"/>
</dbReference>
<dbReference type="OrthoDB" id="9795117at2"/>
<dbReference type="Pfam" id="PF04077">
    <property type="entry name" value="DsrH"/>
    <property type="match status" value="1"/>
</dbReference>
<name>A0A143HLB6_MICTH</name>
<dbReference type="GeneID" id="76607925"/>
<evidence type="ECO:0000313" key="3">
    <source>
        <dbReference type="Proteomes" id="UP000076077"/>
    </source>
</evidence>
<dbReference type="GO" id="GO:1990228">
    <property type="term" value="C:sulfurtransferase complex"/>
    <property type="evidence" value="ECO:0007669"/>
    <property type="project" value="TreeGrafter"/>
</dbReference>
<dbReference type="InterPro" id="IPR007215">
    <property type="entry name" value="Sulphur_relay_TusB/DsrH"/>
</dbReference>
<dbReference type="EMBL" id="JAPHQB010000002">
    <property type="protein sequence ID" value="MCX2800616.1"/>
    <property type="molecule type" value="Genomic_DNA"/>
</dbReference>
<dbReference type="InterPro" id="IPR027396">
    <property type="entry name" value="DsrEFH-like"/>
</dbReference>
<dbReference type="GO" id="GO:0002143">
    <property type="term" value="P:tRNA wobble position uridine thiolation"/>
    <property type="evidence" value="ECO:0007669"/>
    <property type="project" value="InterPro"/>
</dbReference>
<reference evidence="1" key="1">
    <citation type="submission" date="2016-03" db="EMBL/GenBank/DDBJ databases">
        <authorList>
            <person name="Ploux O."/>
        </authorList>
    </citation>
    <scope>NUCLEOTIDE SEQUENCE [LARGE SCALE GENOMIC DNA]</scope>
    <source>
        <strain evidence="1">DAU221</strain>
    </source>
</reference>